<proteinExistence type="predicted"/>
<name>A0A6J4P9H1_9BACT</name>
<feature type="region of interest" description="Disordered" evidence="1">
    <location>
        <begin position="1"/>
        <end position="29"/>
    </location>
</feature>
<reference evidence="2" key="1">
    <citation type="submission" date="2020-02" db="EMBL/GenBank/DDBJ databases">
        <authorList>
            <person name="Meier V. D."/>
        </authorList>
    </citation>
    <scope>NUCLEOTIDE SEQUENCE</scope>
    <source>
        <strain evidence="2">AVDCRST_MAG64</strain>
    </source>
</reference>
<feature type="compositionally biased region" description="Low complexity" evidence="1">
    <location>
        <begin position="18"/>
        <end position="29"/>
    </location>
</feature>
<accession>A0A6J4P9H1</accession>
<protein>
    <submittedName>
        <fullName evidence="2">Uncharacterized protein</fullName>
    </submittedName>
</protein>
<evidence type="ECO:0000256" key="1">
    <source>
        <dbReference type="SAM" id="MobiDB-lite"/>
    </source>
</evidence>
<feature type="non-terminal residue" evidence="2">
    <location>
        <position position="1"/>
    </location>
</feature>
<dbReference type="AlphaFoldDB" id="A0A6J4P9H1"/>
<dbReference type="EMBL" id="CADCUQ010000502">
    <property type="protein sequence ID" value="CAA9409750.1"/>
    <property type="molecule type" value="Genomic_DNA"/>
</dbReference>
<feature type="non-terminal residue" evidence="2">
    <location>
        <position position="29"/>
    </location>
</feature>
<sequence length="29" mass="3219">TSRPTRYCPTGWPRARSRTTSLGRSRGGP</sequence>
<gene>
    <name evidence="2" type="ORF">AVDCRST_MAG64-2239</name>
</gene>
<organism evidence="2">
    <name type="scientific">uncultured Phycisphaerae bacterium</name>
    <dbReference type="NCBI Taxonomy" id="904963"/>
    <lineage>
        <taxon>Bacteria</taxon>
        <taxon>Pseudomonadati</taxon>
        <taxon>Planctomycetota</taxon>
        <taxon>Phycisphaerae</taxon>
        <taxon>environmental samples</taxon>
    </lineage>
</organism>
<evidence type="ECO:0000313" key="2">
    <source>
        <dbReference type="EMBL" id="CAA9409750.1"/>
    </source>
</evidence>